<proteinExistence type="inferred from homology"/>
<dbReference type="EC" id="3.5.4.4" evidence="3"/>
<gene>
    <name evidence="8" type="primary">add_1</name>
    <name evidence="8" type="ORF">NCTC13316_00618</name>
</gene>
<dbReference type="EMBL" id="UGOD01000001">
    <property type="protein sequence ID" value="STX50536.1"/>
    <property type="molecule type" value="Genomic_DNA"/>
</dbReference>
<dbReference type="PANTHER" id="PTHR11409:SF43">
    <property type="entry name" value="ADENOSINE DEAMINASE"/>
    <property type="match status" value="1"/>
</dbReference>
<dbReference type="RefSeq" id="WP_115330247.1">
    <property type="nucleotide sequence ID" value="NZ_CAAAHP010000004.1"/>
</dbReference>
<dbReference type="Pfam" id="PF00962">
    <property type="entry name" value="A_deaminase"/>
    <property type="match status" value="1"/>
</dbReference>
<keyword evidence="6" id="KW-0862">Zinc</keyword>
<dbReference type="OrthoDB" id="105475at2"/>
<dbReference type="AlphaFoldDB" id="A0A378JGV7"/>
<reference evidence="8 9" key="1">
    <citation type="submission" date="2018-06" db="EMBL/GenBank/DDBJ databases">
        <authorList>
            <consortium name="Pathogen Informatics"/>
            <person name="Doyle S."/>
        </authorList>
    </citation>
    <scope>NUCLEOTIDE SEQUENCE [LARGE SCALE GENOMIC DNA]</scope>
    <source>
        <strain evidence="8 9">NCTC13316</strain>
    </source>
</reference>
<sequence>MRFIILFLSLIIIQFNCFAGVEDVFETIKKDPKKLYSFIKAMPKGGELHYHLAGGAYPEAMLASAAQNNFCIAPKTLSVTYQQGSCNNQDINISTISPKSNFYQQIIQAWSFKNFKAGKISGHDHFFNSFHKFIPIVVIQSAPLLARVIQRAADQHELYMEVMLSVKDFNKSIISKEPIIPSHFNRLKERLLTNQAFNSTVQEISTELTNLLPNARNYLGCDKKPEQAACQLKINFQLHVLREQPLDKIFSQALLYFTIAAKTPEVVAVNLVQAEDGPISLKDYHHQMQIFNFMHQLYPNVHIALHAGELSKNAKTSTLKTKDLRFHINEAIKLGHAERIGHGVAIKQEDNANKLIKYMAFHRIPVEINLTSNSKILNISKEQHPLPFYLKSQIPVVLSTDDEGILRTSLTQEYVIAIKDYHLDYQTLKRLNHNALTYSFLPGKSLWADPIKLIPISACRKLNSNSCLRFIKTSEKAKLQRKLELKLQAFEKLYRTFPLKIG</sequence>
<dbReference type="GO" id="GO:0046872">
    <property type="term" value="F:metal ion binding"/>
    <property type="evidence" value="ECO:0007669"/>
    <property type="project" value="UniProtKB-KW"/>
</dbReference>
<dbReference type="GO" id="GO:0043103">
    <property type="term" value="P:hypoxanthine salvage"/>
    <property type="evidence" value="ECO:0007669"/>
    <property type="project" value="TreeGrafter"/>
</dbReference>
<dbReference type="Gene3D" id="3.20.20.140">
    <property type="entry name" value="Metal-dependent hydrolases"/>
    <property type="match status" value="1"/>
</dbReference>
<evidence type="ECO:0000259" key="7">
    <source>
        <dbReference type="Pfam" id="PF00962"/>
    </source>
</evidence>
<dbReference type="PANTHER" id="PTHR11409">
    <property type="entry name" value="ADENOSINE DEAMINASE"/>
    <property type="match status" value="1"/>
</dbReference>
<dbReference type="GO" id="GO:0004000">
    <property type="term" value="F:adenosine deaminase activity"/>
    <property type="evidence" value="ECO:0007669"/>
    <property type="project" value="UniProtKB-ARBA"/>
</dbReference>
<evidence type="ECO:0000313" key="8">
    <source>
        <dbReference type="EMBL" id="STX50536.1"/>
    </source>
</evidence>
<keyword evidence="4" id="KW-0479">Metal-binding</keyword>
<evidence type="ECO:0000256" key="1">
    <source>
        <dbReference type="ARBA" id="ARBA00001947"/>
    </source>
</evidence>
<dbReference type="InterPro" id="IPR006330">
    <property type="entry name" value="Ado/ade_deaminase"/>
</dbReference>
<evidence type="ECO:0000313" key="9">
    <source>
        <dbReference type="Proteomes" id="UP000254794"/>
    </source>
</evidence>
<evidence type="ECO:0000256" key="3">
    <source>
        <dbReference type="ARBA" id="ARBA00012784"/>
    </source>
</evidence>
<keyword evidence="9" id="KW-1185">Reference proteome</keyword>
<evidence type="ECO:0000256" key="5">
    <source>
        <dbReference type="ARBA" id="ARBA00022801"/>
    </source>
</evidence>
<dbReference type="GO" id="GO:0005829">
    <property type="term" value="C:cytosol"/>
    <property type="evidence" value="ECO:0007669"/>
    <property type="project" value="TreeGrafter"/>
</dbReference>
<dbReference type="InterPro" id="IPR001365">
    <property type="entry name" value="A_deaminase_dom"/>
</dbReference>
<comment type="cofactor">
    <cofactor evidence="1">
        <name>Zn(2+)</name>
        <dbReference type="ChEBI" id="CHEBI:29105"/>
    </cofactor>
</comment>
<accession>A0A378JGV7</accession>
<evidence type="ECO:0000256" key="2">
    <source>
        <dbReference type="ARBA" id="ARBA00006676"/>
    </source>
</evidence>
<keyword evidence="5 8" id="KW-0378">Hydrolase</keyword>
<dbReference type="InterPro" id="IPR032466">
    <property type="entry name" value="Metal_Hydrolase"/>
</dbReference>
<evidence type="ECO:0000256" key="6">
    <source>
        <dbReference type="ARBA" id="ARBA00022833"/>
    </source>
</evidence>
<evidence type="ECO:0000256" key="4">
    <source>
        <dbReference type="ARBA" id="ARBA00022723"/>
    </source>
</evidence>
<comment type="similarity">
    <text evidence="2">Belongs to the metallo-dependent hydrolases superfamily. Adenosine and AMP deaminases family.</text>
</comment>
<name>A0A378JGV7_9GAMM</name>
<protein>
    <recommendedName>
        <fullName evidence="3">adenosine deaminase</fullName>
        <ecNumber evidence="3">3.5.4.4</ecNumber>
    </recommendedName>
</protein>
<dbReference type="GO" id="GO:0046103">
    <property type="term" value="P:inosine biosynthetic process"/>
    <property type="evidence" value="ECO:0007669"/>
    <property type="project" value="TreeGrafter"/>
</dbReference>
<feature type="domain" description="Adenosine deaminase" evidence="7">
    <location>
        <begin position="250"/>
        <end position="444"/>
    </location>
</feature>
<organism evidence="8 9">
    <name type="scientific">Legionella busanensis</name>
    <dbReference type="NCBI Taxonomy" id="190655"/>
    <lineage>
        <taxon>Bacteria</taxon>
        <taxon>Pseudomonadati</taxon>
        <taxon>Pseudomonadota</taxon>
        <taxon>Gammaproteobacteria</taxon>
        <taxon>Legionellales</taxon>
        <taxon>Legionellaceae</taxon>
        <taxon>Legionella</taxon>
    </lineage>
</organism>
<dbReference type="GO" id="GO:0006154">
    <property type="term" value="P:adenosine catabolic process"/>
    <property type="evidence" value="ECO:0007669"/>
    <property type="project" value="TreeGrafter"/>
</dbReference>
<dbReference type="Proteomes" id="UP000254794">
    <property type="component" value="Unassembled WGS sequence"/>
</dbReference>
<dbReference type="SUPFAM" id="SSF51556">
    <property type="entry name" value="Metallo-dependent hydrolases"/>
    <property type="match status" value="1"/>
</dbReference>